<keyword evidence="3" id="KW-1185">Reference proteome</keyword>
<reference evidence="2 3" key="1">
    <citation type="journal article" date="2024" name="Nat. Commun.">
        <title>Phylogenomics reveals the evolutionary origins of lichenization in chlorophyte algae.</title>
        <authorList>
            <person name="Puginier C."/>
            <person name="Libourel C."/>
            <person name="Otte J."/>
            <person name="Skaloud P."/>
            <person name="Haon M."/>
            <person name="Grisel S."/>
            <person name="Petersen M."/>
            <person name="Berrin J.G."/>
            <person name="Delaux P.M."/>
            <person name="Dal Grande F."/>
            <person name="Keller J."/>
        </authorList>
    </citation>
    <scope>NUCLEOTIDE SEQUENCE [LARGE SCALE GENOMIC DNA]</scope>
    <source>
        <strain evidence="2 3">SAG 2043</strain>
    </source>
</reference>
<feature type="signal peptide" evidence="1">
    <location>
        <begin position="1"/>
        <end position="23"/>
    </location>
</feature>
<evidence type="ECO:0000313" key="3">
    <source>
        <dbReference type="Proteomes" id="UP001489004"/>
    </source>
</evidence>
<dbReference type="EMBL" id="JALJOR010000016">
    <property type="protein sequence ID" value="KAK9805291.1"/>
    <property type="molecule type" value="Genomic_DNA"/>
</dbReference>
<comment type="caution">
    <text evidence="2">The sequence shown here is derived from an EMBL/GenBank/DDBJ whole genome shotgun (WGS) entry which is preliminary data.</text>
</comment>
<proteinExistence type="predicted"/>
<sequence length="259" mass="27482">MAQSFVAILALVLLSCAAVPSFAQYTGFAANGTAWGRGVVAGSRLEFVEDVPLRELKGVWQTVGDQYPLAVFEAFEANKMPDCAANGGTYSYDRLDATAPQFMVIGGTNDNITRIGANLQRTTFAIVSAYNSSLIRTANARTGVVSCAHWKPFVDLATGEMMAEAITLTRWTTNTTSNTPTRTSLGCEIRGDEVPGCYTGEVARSAIQMPNAAPPSVQTQSVAPRGAITTVTKASYVCRNGECLRLSPKWSSASPAYGG</sequence>
<dbReference type="Proteomes" id="UP001489004">
    <property type="component" value="Unassembled WGS sequence"/>
</dbReference>
<accession>A0AAW1PA48</accession>
<evidence type="ECO:0000256" key="1">
    <source>
        <dbReference type="SAM" id="SignalP"/>
    </source>
</evidence>
<name>A0AAW1PA48_9CHLO</name>
<dbReference type="AlphaFoldDB" id="A0AAW1PA48"/>
<keyword evidence="1" id="KW-0732">Signal</keyword>
<evidence type="ECO:0000313" key="2">
    <source>
        <dbReference type="EMBL" id="KAK9805291.1"/>
    </source>
</evidence>
<protein>
    <submittedName>
        <fullName evidence="2">Uncharacterized protein</fullName>
    </submittedName>
</protein>
<organism evidence="2 3">
    <name type="scientific">[Myrmecia] bisecta</name>
    <dbReference type="NCBI Taxonomy" id="41462"/>
    <lineage>
        <taxon>Eukaryota</taxon>
        <taxon>Viridiplantae</taxon>
        <taxon>Chlorophyta</taxon>
        <taxon>core chlorophytes</taxon>
        <taxon>Trebouxiophyceae</taxon>
        <taxon>Trebouxiales</taxon>
        <taxon>Trebouxiaceae</taxon>
        <taxon>Myrmecia</taxon>
    </lineage>
</organism>
<gene>
    <name evidence="2" type="ORF">WJX72_011476</name>
</gene>
<feature type="chain" id="PRO_5043576025" evidence="1">
    <location>
        <begin position="24"/>
        <end position="259"/>
    </location>
</feature>